<comment type="catalytic activity">
    <reaction evidence="6 7">
        <text>RNA(n) + a ribonucleoside 5'-triphosphate = RNA(n+1) + diphosphate</text>
        <dbReference type="Rhea" id="RHEA:21248"/>
        <dbReference type="Rhea" id="RHEA-COMP:14527"/>
        <dbReference type="Rhea" id="RHEA-COMP:17342"/>
        <dbReference type="ChEBI" id="CHEBI:33019"/>
        <dbReference type="ChEBI" id="CHEBI:61557"/>
        <dbReference type="ChEBI" id="CHEBI:140395"/>
        <dbReference type="EC" id="2.7.7.6"/>
    </reaction>
</comment>
<evidence type="ECO:0000256" key="5">
    <source>
        <dbReference type="ARBA" id="ARBA00023163"/>
    </source>
</evidence>
<gene>
    <name evidence="7" type="primary">rpoZ</name>
    <name evidence="8" type="ORF">EDM02_01420</name>
</gene>
<evidence type="ECO:0000313" key="9">
    <source>
        <dbReference type="Proteomes" id="UP000270927"/>
    </source>
</evidence>
<keyword evidence="3 7" id="KW-0808">Transferase</keyword>
<organism evidence="8 9">
    <name type="scientific">Candidatus Cardinium hertigii</name>
    <dbReference type="NCBI Taxonomy" id="247481"/>
    <lineage>
        <taxon>Bacteria</taxon>
        <taxon>Pseudomonadati</taxon>
        <taxon>Bacteroidota</taxon>
        <taxon>Cytophagia</taxon>
        <taxon>Cytophagales</taxon>
        <taxon>Amoebophilaceae</taxon>
        <taxon>Candidatus Cardinium</taxon>
    </lineage>
</organism>
<dbReference type="GO" id="GO:0000428">
    <property type="term" value="C:DNA-directed RNA polymerase complex"/>
    <property type="evidence" value="ECO:0007669"/>
    <property type="project" value="UniProtKB-KW"/>
</dbReference>
<dbReference type="EC" id="2.7.7.6" evidence="7"/>
<dbReference type="InterPro" id="IPR006110">
    <property type="entry name" value="Pol_omega/Rpo6/RPB6"/>
</dbReference>
<sequence length="109" mass="12749">MSLNKKLYLVPRNVHELIAPTGNIYETTVIITKRAKHIAMHMKEELDRKLEEFMLISDEKDSIDAHRQYEITQSYERLPKPVLEATREFLEGDIVFRYMHDAEQAGGDS</sequence>
<dbReference type="AlphaFoldDB" id="A0A3N2QCR8"/>
<dbReference type="GO" id="GO:0003677">
    <property type="term" value="F:DNA binding"/>
    <property type="evidence" value="ECO:0007669"/>
    <property type="project" value="UniProtKB-UniRule"/>
</dbReference>
<name>A0A3N2QCR8_9BACT</name>
<reference evidence="8 9" key="1">
    <citation type="submission" date="2018-09" db="EMBL/GenBank/DDBJ databases">
        <title>Comparative Genomics of Wolbachia-Cardinium Dual Endosymbiosis in a Plant-Parasitic Nematode.</title>
        <authorList>
            <person name="Brown A.M.V."/>
            <person name="Wasala S.K."/>
            <person name="Howe D.K."/>
            <person name="Peetz A.B."/>
            <person name="Zasada I.A."/>
            <person name="Denver D.R."/>
        </authorList>
    </citation>
    <scope>NUCLEOTIDE SEQUENCE [LARGE SCALE GENOMIC DNA]</scope>
    <source>
        <strain evidence="8 9">Pp_1</strain>
    </source>
</reference>
<evidence type="ECO:0000256" key="4">
    <source>
        <dbReference type="ARBA" id="ARBA00022695"/>
    </source>
</evidence>
<dbReference type="InterPro" id="IPR003716">
    <property type="entry name" value="DNA-dir_RNA_pol_omega"/>
</dbReference>
<dbReference type="SMART" id="SM01409">
    <property type="entry name" value="RNA_pol_Rpb6"/>
    <property type="match status" value="1"/>
</dbReference>
<evidence type="ECO:0000256" key="3">
    <source>
        <dbReference type="ARBA" id="ARBA00022679"/>
    </source>
</evidence>
<dbReference type="EMBL" id="RARA01000019">
    <property type="protein sequence ID" value="ROT47613.1"/>
    <property type="molecule type" value="Genomic_DNA"/>
</dbReference>
<keyword evidence="9" id="KW-1185">Reference proteome</keyword>
<evidence type="ECO:0000256" key="1">
    <source>
        <dbReference type="ARBA" id="ARBA00006711"/>
    </source>
</evidence>
<dbReference type="GO" id="GO:0006351">
    <property type="term" value="P:DNA-templated transcription"/>
    <property type="evidence" value="ECO:0007669"/>
    <property type="project" value="UniProtKB-UniRule"/>
</dbReference>
<dbReference type="GO" id="GO:0003899">
    <property type="term" value="F:DNA-directed RNA polymerase activity"/>
    <property type="evidence" value="ECO:0007669"/>
    <property type="project" value="UniProtKB-UniRule"/>
</dbReference>
<protein>
    <recommendedName>
        <fullName evidence="7">DNA-directed RNA polymerase subunit omega</fullName>
        <shortName evidence="7">RNAP omega subunit</shortName>
        <ecNumber evidence="7">2.7.7.6</ecNumber>
    </recommendedName>
    <alternativeName>
        <fullName evidence="7">RNA polymerase omega subunit</fullName>
    </alternativeName>
    <alternativeName>
        <fullName evidence="7">Transcriptase subunit omega</fullName>
    </alternativeName>
</protein>
<keyword evidence="2 7" id="KW-0240">DNA-directed RNA polymerase</keyword>
<dbReference type="Pfam" id="PF01192">
    <property type="entry name" value="RNA_pol_Rpb6"/>
    <property type="match status" value="1"/>
</dbReference>
<evidence type="ECO:0000256" key="7">
    <source>
        <dbReference type="HAMAP-Rule" id="MF_00366"/>
    </source>
</evidence>
<dbReference type="HAMAP" id="MF_00366">
    <property type="entry name" value="RNApol_bact_RpoZ"/>
    <property type="match status" value="1"/>
</dbReference>
<evidence type="ECO:0000256" key="2">
    <source>
        <dbReference type="ARBA" id="ARBA00022478"/>
    </source>
</evidence>
<keyword evidence="4 7" id="KW-0548">Nucleotidyltransferase</keyword>
<proteinExistence type="inferred from homology"/>
<dbReference type="OrthoDB" id="9429628at2"/>
<comment type="subunit">
    <text evidence="7">The RNAP catalytic core consists of 2 alpha, 1 beta, 1 beta' and 1 omega subunit. When a sigma factor is associated with the core the holoenzyme is formed, which can initiate transcription.</text>
</comment>
<comment type="caution">
    <text evidence="8">The sequence shown here is derived from an EMBL/GenBank/DDBJ whole genome shotgun (WGS) entry which is preliminary data.</text>
</comment>
<dbReference type="Proteomes" id="UP000270927">
    <property type="component" value="Unassembled WGS sequence"/>
</dbReference>
<evidence type="ECO:0000313" key="8">
    <source>
        <dbReference type="EMBL" id="ROT47613.1"/>
    </source>
</evidence>
<comment type="similarity">
    <text evidence="1 7">Belongs to the RNA polymerase subunit omega family.</text>
</comment>
<keyword evidence="5 7" id="KW-0804">Transcription</keyword>
<accession>A0A3N2QCR8</accession>
<comment type="function">
    <text evidence="7">Promotes RNA polymerase assembly. Latches the N- and C-terminal regions of the beta' subunit thereby facilitating its interaction with the beta and alpha subunits.</text>
</comment>
<evidence type="ECO:0000256" key="6">
    <source>
        <dbReference type="ARBA" id="ARBA00048552"/>
    </source>
</evidence>
<dbReference type="RefSeq" id="WP_123662484.1">
    <property type="nucleotide sequence ID" value="NZ_RARA01000019.1"/>
</dbReference>